<accession>A0A8J3PNH5</accession>
<feature type="transmembrane region" description="Helical" evidence="1">
    <location>
        <begin position="12"/>
        <end position="36"/>
    </location>
</feature>
<keyword evidence="1" id="KW-1133">Transmembrane helix</keyword>
<proteinExistence type="predicted"/>
<evidence type="ECO:0000256" key="1">
    <source>
        <dbReference type="SAM" id="Phobius"/>
    </source>
</evidence>
<name>A0A8J3PNH5_9ACTN</name>
<organism evidence="2 3">
    <name type="scientific">Planosporangium flavigriseum</name>
    <dbReference type="NCBI Taxonomy" id="373681"/>
    <lineage>
        <taxon>Bacteria</taxon>
        <taxon>Bacillati</taxon>
        <taxon>Actinomycetota</taxon>
        <taxon>Actinomycetes</taxon>
        <taxon>Micromonosporales</taxon>
        <taxon>Micromonosporaceae</taxon>
        <taxon>Planosporangium</taxon>
    </lineage>
</organism>
<dbReference type="AlphaFoldDB" id="A0A8J3PNH5"/>
<keyword evidence="1" id="KW-0472">Membrane</keyword>
<protein>
    <submittedName>
        <fullName evidence="2">Uncharacterized protein</fullName>
    </submittedName>
</protein>
<evidence type="ECO:0000313" key="2">
    <source>
        <dbReference type="EMBL" id="GIG74913.1"/>
    </source>
</evidence>
<sequence length="45" mass="4873">MFPEISWFYGSPVLLAVLIIAMVALAAALIVGTVRAHRHPNGGRR</sequence>
<reference evidence="2" key="1">
    <citation type="submission" date="2021-01" db="EMBL/GenBank/DDBJ databases">
        <title>Whole genome shotgun sequence of Planosporangium flavigriseum NBRC 105377.</title>
        <authorList>
            <person name="Komaki H."/>
            <person name="Tamura T."/>
        </authorList>
    </citation>
    <scope>NUCLEOTIDE SEQUENCE</scope>
    <source>
        <strain evidence="2">NBRC 105377</strain>
    </source>
</reference>
<keyword evidence="1" id="KW-0812">Transmembrane</keyword>
<dbReference type="Proteomes" id="UP000653674">
    <property type="component" value="Unassembled WGS sequence"/>
</dbReference>
<dbReference type="EMBL" id="BONU01000024">
    <property type="protein sequence ID" value="GIG74913.1"/>
    <property type="molecule type" value="Genomic_DNA"/>
</dbReference>
<comment type="caution">
    <text evidence="2">The sequence shown here is derived from an EMBL/GenBank/DDBJ whole genome shotgun (WGS) entry which is preliminary data.</text>
</comment>
<gene>
    <name evidence="2" type="ORF">Pfl04_33170</name>
</gene>
<dbReference type="RefSeq" id="WP_168079576.1">
    <property type="nucleotide sequence ID" value="NZ_BAAAQJ010000005.1"/>
</dbReference>
<evidence type="ECO:0000313" key="3">
    <source>
        <dbReference type="Proteomes" id="UP000653674"/>
    </source>
</evidence>
<keyword evidence="3" id="KW-1185">Reference proteome</keyword>